<keyword evidence="5" id="KW-1185">Reference proteome</keyword>
<name>A0ABX4EXQ4_9BORD</name>
<dbReference type="SUPFAM" id="SSF53850">
    <property type="entry name" value="Periplasmic binding protein-like II"/>
    <property type="match status" value="1"/>
</dbReference>
<evidence type="ECO:0000256" key="2">
    <source>
        <dbReference type="SAM" id="SignalP"/>
    </source>
</evidence>
<feature type="signal peptide" evidence="2">
    <location>
        <begin position="1"/>
        <end position="36"/>
    </location>
</feature>
<reference evidence="4 5" key="1">
    <citation type="submission" date="2017-05" db="EMBL/GenBank/DDBJ databases">
        <title>Complete and WGS of Bordetella genogroups.</title>
        <authorList>
            <person name="Spilker T."/>
            <person name="Lipuma J."/>
        </authorList>
    </citation>
    <scope>NUCLEOTIDE SEQUENCE [LARGE SCALE GENOMIC DNA]</scope>
    <source>
        <strain evidence="4 5">AU9795</strain>
    </source>
</reference>
<comment type="caution">
    <text evidence="4">The sequence shown here is derived from an EMBL/GenBank/DDBJ whole genome shotgun (WGS) entry which is preliminary data.</text>
</comment>
<organism evidence="4 5">
    <name type="scientific">Bordetella genomosp. 1</name>
    <dbReference type="NCBI Taxonomy" id="1395607"/>
    <lineage>
        <taxon>Bacteria</taxon>
        <taxon>Pseudomonadati</taxon>
        <taxon>Pseudomonadota</taxon>
        <taxon>Betaproteobacteria</taxon>
        <taxon>Burkholderiales</taxon>
        <taxon>Alcaligenaceae</taxon>
        <taxon>Bordetella</taxon>
    </lineage>
</organism>
<dbReference type="PANTHER" id="PTHR35936">
    <property type="entry name" value="MEMBRANE-BOUND LYTIC MUREIN TRANSGLYCOSYLASE F"/>
    <property type="match status" value="1"/>
</dbReference>
<dbReference type="Pfam" id="PF00497">
    <property type="entry name" value="SBP_bac_3"/>
    <property type="match status" value="1"/>
</dbReference>
<dbReference type="Proteomes" id="UP000216354">
    <property type="component" value="Unassembled WGS sequence"/>
</dbReference>
<accession>A0ABX4EXQ4</accession>
<feature type="chain" id="PRO_5046915908" evidence="2">
    <location>
        <begin position="37"/>
        <end position="287"/>
    </location>
</feature>
<evidence type="ECO:0000313" key="4">
    <source>
        <dbReference type="EMBL" id="OZI63867.1"/>
    </source>
</evidence>
<proteinExistence type="predicted"/>
<keyword evidence="1 2" id="KW-0732">Signal</keyword>
<dbReference type="PANTHER" id="PTHR35936:SF17">
    <property type="entry name" value="ARGININE-BINDING EXTRACELLULAR PROTEIN ARTP"/>
    <property type="match status" value="1"/>
</dbReference>
<evidence type="ECO:0000259" key="3">
    <source>
        <dbReference type="SMART" id="SM00062"/>
    </source>
</evidence>
<dbReference type="InterPro" id="IPR001638">
    <property type="entry name" value="Solute-binding_3/MltF_N"/>
</dbReference>
<evidence type="ECO:0000256" key="1">
    <source>
        <dbReference type="ARBA" id="ARBA00022729"/>
    </source>
</evidence>
<dbReference type="SMART" id="SM00062">
    <property type="entry name" value="PBPb"/>
    <property type="match status" value="1"/>
</dbReference>
<dbReference type="EMBL" id="NEVR01000003">
    <property type="protein sequence ID" value="OZI63867.1"/>
    <property type="molecule type" value="Genomic_DNA"/>
</dbReference>
<feature type="domain" description="Solute-binding protein family 3/N-terminal" evidence="3">
    <location>
        <begin position="48"/>
        <end position="267"/>
    </location>
</feature>
<sequence>MAKQEPTRRLARFARRFALRSGAALGLLVCMGLAHADATQDKIREKGKVTIGVLVNGGVFGSIDPATQQLVGWNPELARKLGEGLGVPVELVQVQTATRVQFLLSGKVDLLIASMELNPERAESLGYAPTPFYRVGGAAATRKNSGIKTWEDLRGKPVCVSQGSSFAKPLANDYGAQVKGYKSSSDSLLALKGGLCVAAVHDSTLIHPLLRSNPEWADYHAPIASEILPADSVVWTRKGEADTIAAVDKVIRDWHRTGWLIETEKRVGITPPNPVLPQLHDQVVKGS</sequence>
<gene>
    <name evidence="4" type="ORF">CAL27_14815</name>
</gene>
<evidence type="ECO:0000313" key="5">
    <source>
        <dbReference type="Proteomes" id="UP000216354"/>
    </source>
</evidence>
<protein>
    <submittedName>
        <fullName evidence="4">Amino acid ABC transporter</fullName>
    </submittedName>
</protein>
<dbReference type="Gene3D" id="3.40.190.10">
    <property type="entry name" value="Periplasmic binding protein-like II"/>
    <property type="match status" value="2"/>
</dbReference>